<feature type="chain" id="PRO_5006623839" description="Tetratricopeptide repeat protein" evidence="2">
    <location>
        <begin position="25"/>
        <end position="545"/>
    </location>
</feature>
<feature type="signal peptide" evidence="2">
    <location>
        <begin position="1"/>
        <end position="24"/>
    </location>
</feature>
<dbReference type="InterPro" id="IPR011990">
    <property type="entry name" value="TPR-like_helical_dom_sf"/>
</dbReference>
<organism evidence="3 4">
    <name type="scientific">Candidatus Nitrospira nitrosa</name>
    <dbReference type="NCBI Taxonomy" id="1742972"/>
    <lineage>
        <taxon>Bacteria</taxon>
        <taxon>Pseudomonadati</taxon>
        <taxon>Nitrospirota</taxon>
        <taxon>Nitrospiria</taxon>
        <taxon>Nitrospirales</taxon>
        <taxon>Nitrospiraceae</taxon>
        <taxon>Nitrospira</taxon>
    </lineage>
</organism>
<evidence type="ECO:0000256" key="2">
    <source>
        <dbReference type="SAM" id="SignalP"/>
    </source>
</evidence>
<evidence type="ECO:0000313" key="3">
    <source>
        <dbReference type="EMBL" id="CUS33402.1"/>
    </source>
</evidence>
<sequence length="545" mass="61318">MMTRRLSSCVVLCLSLSVLESAGAGEQAANRVPLFENLGTLHHPITTHSKDAQRYFDQGLRLVYGFNHEEAIRAFEQAAKLDPSAAMAYWGIALALGPNINAAMDKTDERRAWEALQKARSYSAHVTLAEQAYITAIGKRYTLKGPTRAILDKAYADAMRVLWKQFPEDPDAGVLFAEALMDLHPWDFWTVHGKPKSGTEELVTTLETVLARVPNHPGACHYYIHAMEASLTPERALGCAERLPALMPGAGHLVHMPAHIHMRLGRYHEAVEDNAQAAEIDRRDLAGRSSRGDEADGYYRHNLHFLWASLIMEGRSVEAMKVARQLMGTIRETEVRQDVSKDLYRPVPLWSMIRFGQWDALLQELPPPNTFRLKQAIWRLGRGMALMASGRGPGAEGEHVALAALAKRFARHQTSEERTERALIQIAERLLAGEIAVHHKHYDAAITALREAIKLEDALPYSEPSFWPLPVRHYLGVVLQKAGRAQEAESVYRADLIKNPHNGWAEYGLMQSLRAQRKDREANEVEQQWKRAWAYADVNLVASRF</sequence>
<gene>
    <name evidence="3" type="ORF">COMA1_11137</name>
</gene>
<dbReference type="RefSeq" id="WP_090744885.1">
    <property type="nucleotide sequence ID" value="NZ_CZQA01000001.1"/>
</dbReference>
<dbReference type="PROSITE" id="PS50005">
    <property type="entry name" value="TPR"/>
    <property type="match status" value="1"/>
</dbReference>
<dbReference type="OrthoDB" id="9778494at2"/>
<name>A0A0S4L9E0_9BACT</name>
<keyword evidence="1" id="KW-0802">TPR repeat</keyword>
<evidence type="ECO:0008006" key="5">
    <source>
        <dbReference type="Google" id="ProtNLM"/>
    </source>
</evidence>
<proteinExistence type="predicted"/>
<protein>
    <recommendedName>
        <fullName evidence="5">Tetratricopeptide repeat protein</fullName>
    </recommendedName>
</protein>
<feature type="repeat" description="TPR" evidence="1">
    <location>
        <begin position="52"/>
        <end position="85"/>
    </location>
</feature>
<dbReference type="AlphaFoldDB" id="A0A0S4L9E0"/>
<dbReference type="STRING" id="1742972.COMA1_11137"/>
<accession>A0A0S4L9E0</accession>
<evidence type="ECO:0000313" key="4">
    <source>
        <dbReference type="Proteomes" id="UP000199032"/>
    </source>
</evidence>
<dbReference type="SMART" id="SM00028">
    <property type="entry name" value="TPR"/>
    <property type="match status" value="4"/>
</dbReference>
<reference evidence="3 4" key="1">
    <citation type="submission" date="2015-10" db="EMBL/GenBank/DDBJ databases">
        <authorList>
            <person name="Gilbert D.G."/>
        </authorList>
    </citation>
    <scope>NUCLEOTIDE SEQUENCE [LARGE SCALE GENOMIC DNA]</scope>
    <source>
        <strain evidence="3">COMA1</strain>
    </source>
</reference>
<dbReference type="PANTHER" id="PTHR45588:SF1">
    <property type="entry name" value="WW DOMAIN-CONTAINING PROTEIN"/>
    <property type="match status" value="1"/>
</dbReference>
<dbReference type="SUPFAM" id="SSF81901">
    <property type="entry name" value="HCP-like"/>
    <property type="match status" value="1"/>
</dbReference>
<dbReference type="Gene3D" id="1.25.40.10">
    <property type="entry name" value="Tetratricopeptide repeat domain"/>
    <property type="match status" value="2"/>
</dbReference>
<dbReference type="Proteomes" id="UP000199032">
    <property type="component" value="Unassembled WGS sequence"/>
</dbReference>
<dbReference type="InterPro" id="IPR019734">
    <property type="entry name" value="TPR_rpt"/>
</dbReference>
<keyword evidence="4" id="KW-1185">Reference proteome</keyword>
<keyword evidence="2" id="KW-0732">Signal</keyword>
<evidence type="ECO:0000256" key="1">
    <source>
        <dbReference type="PROSITE-ProRule" id="PRU00339"/>
    </source>
</evidence>
<dbReference type="PANTHER" id="PTHR45588">
    <property type="entry name" value="TPR DOMAIN-CONTAINING PROTEIN"/>
    <property type="match status" value="1"/>
</dbReference>
<dbReference type="EMBL" id="CZQA01000001">
    <property type="protein sequence ID" value="CUS33402.1"/>
    <property type="molecule type" value="Genomic_DNA"/>
</dbReference>